<organism evidence="2 3">
    <name type="scientific">Trametes cubensis</name>
    <dbReference type="NCBI Taxonomy" id="1111947"/>
    <lineage>
        <taxon>Eukaryota</taxon>
        <taxon>Fungi</taxon>
        <taxon>Dikarya</taxon>
        <taxon>Basidiomycota</taxon>
        <taxon>Agaricomycotina</taxon>
        <taxon>Agaricomycetes</taxon>
        <taxon>Polyporales</taxon>
        <taxon>Polyporaceae</taxon>
        <taxon>Trametes</taxon>
    </lineage>
</organism>
<evidence type="ECO:0000313" key="2">
    <source>
        <dbReference type="EMBL" id="KAJ8488326.1"/>
    </source>
</evidence>
<feature type="compositionally biased region" description="Pro residues" evidence="1">
    <location>
        <begin position="24"/>
        <end position="33"/>
    </location>
</feature>
<evidence type="ECO:0000313" key="3">
    <source>
        <dbReference type="Proteomes" id="UP001215151"/>
    </source>
</evidence>
<reference evidence="2" key="1">
    <citation type="submission" date="2022-11" db="EMBL/GenBank/DDBJ databases">
        <title>Genome Sequence of Cubamyces cubensis.</title>
        <authorList>
            <person name="Buettner E."/>
        </authorList>
    </citation>
    <scope>NUCLEOTIDE SEQUENCE</scope>
    <source>
        <strain evidence="2">MPL-01</strain>
    </source>
</reference>
<protein>
    <submittedName>
        <fullName evidence="2">Uncharacterized protein</fullName>
    </submittedName>
</protein>
<sequence>MSTRRSDRAGKQERERTYPAGIRIPPPVEQPPPVSAHARLVVQHLRLARGRAGGPQRAHLLHAHLDVAVPAEVVVIFADSAFVGLRLLTHCARLGVRVGPEGTPRGVLYRG</sequence>
<dbReference type="Proteomes" id="UP001215151">
    <property type="component" value="Unassembled WGS sequence"/>
</dbReference>
<evidence type="ECO:0000256" key="1">
    <source>
        <dbReference type="SAM" id="MobiDB-lite"/>
    </source>
</evidence>
<accession>A0AAD7TXC7</accession>
<comment type="caution">
    <text evidence="2">The sequence shown here is derived from an EMBL/GenBank/DDBJ whole genome shotgun (WGS) entry which is preliminary data.</text>
</comment>
<feature type="region of interest" description="Disordered" evidence="1">
    <location>
        <begin position="1"/>
        <end position="33"/>
    </location>
</feature>
<proteinExistence type="predicted"/>
<dbReference type="EMBL" id="JAPEVG010000064">
    <property type="protein sequence ID" value="KAJ8488326.1"/>
    <property type="molecule type" value="Genomic_DNA"/>
</dbReference>
<feature type="compositionally biased region" description="Basic and acidic residues" evidence="1">
    <location>
        <begin position="1"/>
        <end position="17"/>
    </location>
</feature>
<keyword evidence="3" id="KW-1185">Reference proteome</keyword>
<name>A0AAD7TXC7_9APHY</name>
<dbReference type="AlphaFoldDB" id="A0AAD7TXC7"/>
<gene>
    <name evidence="2" type="ORF">ONZ51_g3638</name>
</gene>